<dbReference type="InterPro" id="IPR036186">
    <property type="entry name" value="Serpin_sf"/>
</dbReference>
<gene>
    <name evidence="1" type="ORF">BJY20_000301</name>
</gene>
<proteinExistence type="predicted"/>
<evidence type="ECO:0000313" key="2">
    <source>
        <dbReference type="Proteomes" id="UP000554054"/>
    </source>
</evidence>
<comment type="caution">
    <text evidence="1">The sequence shown here is derived from an EMBL/GenBank/DDBJ whole genome shotgun (WGS) entry which is preliminary data.</text>
</comment>
<keyword evidence="2" id="KW-1185">Reference proteome</keyword>
<dbReference type="Proteomes" id="UP000554054">
    <property type="component" value="Unassembled WGS sequence"/>
</dbReference>
<accession>A0A852VLV7</accession>
<dbReference type="SUPFAM" id="SSF56574">
    <property type="entry name" value="Serpins"/>
    <property type="match status" value="1"/>
</dbReference>
<protein>
    <submittedName>
        <fullName evidence="1">Uncharacterized protein</fullName>
    </submittedName>
</protein>
<sequence>MATHSIVMGFPSHEMAEDVIASPWQRLGGCVIAPGMWTAECLTCGQRETVEDPGPHFDGWTAPDVSAASAVSRFAARCRGDLDQAETSVVSHAGLWLLLASVSEHVTGEDGERVAQILGMPTEDATAAAHRLLAEPHPTLAATFGAWVAEGVTTPLSGADRGIPEQAWLDQWASDRTRGLINRFPVQVDASTLLLLATALVLEPRWTEPLRSSGAYGLVLTGGLQTIVDTEAAGLVAVAKPHSEDAVDVVSVIADPRVPPSQVWKGVDEVVELLSKGALWHAEKPAGTPDVGHAWKCRTRVESVLRGEAGEGGGPVRRWSSRLRRWSAQETLDLIATPGLAEVARALLPEITDPEVECVQSVRGEFDEDGFRAAAITAVAMVTRMPDFVETKVERVELDFSRAHAVVAIARGGAWESVPLVSAWVTKELSRPLRTMPDTDWESLELLAETDPDEAAELISYKRRRMRERGES</sequence>
<reference evidence="1 2" key="1">
    <citation type="submission" date="2020-07" db="EMBL/GenBank/DDBJ databases">
        <title>Sequencing the genomes of 1000 actinobacteria strains.</title>
        <authorList>
            <person name="Klenk H.-P."/>
        </authorList>
    </citation>
    <scope>NUCLEOTIDE SEQUENCE [LARGE SCALE GENOMIC DNA]</scope>
    <source>
        <strain evidence="1 2">DSM 26154</strain>
    </source>
</reference>
<dbReference type="EMBL" id="JACCAE010000001">
    <property type="protein sequence ID" value="NYF96909.1"/>
    <property type="molecule type" value="Genomic_DNA"/>
</dbReference>
<dbReference type="AlphaFoldDB" id="A0A852VLV7"/>
<organism evidence="1 2">
    <name type="scientific">Janibacter cremeus</name>
    <dbReference type="NCBI Taxonomy" id="1285192"/>
    <lineage>
        <taxon>Bacteria</taxon>
        <taxon>Bacillati</taxon>
        <taxon>Actinomycetota</taxon>
        <taxon>Actinomycetes</taxon>
        <taxon>Micrococcales</taxon>
        <taxon>Intrasporangiaceae</taxon>
        <taxon>Janibacter</taxon>
    </lineage>
</organism>
<evidence type="ECO:0000313" key="1">
    <source>
        <dbReference type="EMBL" id="NYF96909.1"/>
    </source>
</evidence>
<name>A0A852VLV7_9MICO</name>